<protein>
    <recommendedName>
        <fullName evidence="4 12">4-hydroxy-tetrahydrodipicolinate synthase</fullName>
        <shortName evidence="12">HTPA synthase</shortName>
        <ecNumber evidence="4 12">4.3.3.7</ecNumber>
    </recommendedName>
</protein>
<name>A0A1H5Q639_9PSEU</name>
<dbReference type="CDD" id="cd00950">
    <property type="entry name" value="DHDPS"/>
    <property type="match status" value="1"/>
</dbReference>
<dbReference type="Pfam" id="PF00701">
    <property type="entry name" value="DHDPS"/>
    <property type="match status" value="1"/>
</dbReference>
<dbReference type="AlphaFoldDB" id="A0A1H5Q639"/>
<evidence type="ECO:0000256" key="10">
    <source>
        <dbReference type="ARBA" id="ARBA00023270"/>
    </source>
</evidence>
<sequence length="315" mass="33942">MRFRSDPQAVRGSIAPLMTPFTADGAVDHDGLKNLVRWQLAAGSHGISIGGSTGEPGSQTVAERAEAIRTVAAEVGDRVPIAAGTGSAKLDETLELTALARDAGIDAALVITPYYARPTQDALFVWYRTVCREFPDLPIVAYNVPSRTAVDLAPETVARLFRSCDNFVGIKETTKDFEHFSRVLHLCGRELLVWSGIELLCLPLLALGGAGFVSATANIAPAACAEMYTAWQSGDHERAREIHYGLHPLVDLLFVETNPAPGKWVLEQRGLIASGHVRPPLITPTEKGVARITELMAEGEKYLSPADGFTVEGKR</sequence>
<dbReference type="OrthoDB" id="9782828at2"/>
<dbReference type="PANTHER" id="PTHR12128">
    <property type="entry name" value="DIHYDRODIPICOLINATE SYNTHASE"/>
    <property type="match status" value="1"/>
</dbReference>
<evidence type="ECO:0000256" key="11">
    <source>
        <dbReference type="ARBA" id="ARBA00047836"/>
    </source>
</evidence>
<feature type="site" description="Part of a proton relay during catalysis" evidence="12">
    <location>
        <position position="115"/>
    </location>
</feature>
<dbReference type="InterPro" id="IPR002220">
    <property type="entry name" value="DapA-like"/>
</dbReference>
<evidence type="ECO:0000313" key="17">
    <source>
        <dbReference type="Proteomes" id="UP000198878"/>
    </source>
</evidence>
<dbReference type="PANTHER" id="PTHR12128:SF66">
    <property type="entry name" value="4-HYDROXY-2-OXOGLUTARATE ALDOLASE, MITOCHONDRIAL"/>
    <property type="match status" value="1"/>
</dbReference>
<dbReference type="GO" id="GO:0008840">
    <property type="term" value="F:4-hydroxy-tetrahydrodipicolinate synthase activity"/>
    <property type="evidence" value="ECO:0007669"/>
    <property type="project" value="UniProtKB-UniRule"/>
</dbReference>
<dbReference type="InterPro" id="IPR005263">
    <property type="entry name" value="DapA"/>
</dbReference>
<keyword evidence="7 12" id="KW-0220">Diaminopimelate biosynthesis</keyword>
<dbReference type="PROSITE" id="PS00666">
    <property type="entry name" value="DHDPS_2"/>
    <property type="match status" value="1"/>
</dbReference>
<gene>
    <name evidence="12" type="primary">dapA</name>
    <name evidence="16" type="ORF">SAMN05421837_101925</name>
</gene>
<feature type="active site" description="Proton donor/acceptor" evidence="12 14">
    <location>
        <position position="142"/>
    </location>
</feature>
<keyword evidence="5 12" id="KW-0963">Cytoplasm</keyword>
<comment type="subcellular location">
    <subcellularLocation>
        <location evidence="12">Cytoplasm</location>
    </subcellularLocation>
</comment>
<dbReference type="Proteomes" id="UP000198878">
    <property type="component" value="Unassembled WGS sequence"/>
</dbReference>
<keyword evidence="10 12" id="KW-0704">Schiff base</keyword>
<keyword evidence="17" id="KW-1185">Reference proteome</keyword>
<comment type="catalytic activity">
    <reaction evidence="11 12">
        <text>L-aspartate 4-semialdehyde + pyruvate = (2S,4S)-4-hydroxy-2,3,4,5-tetrahydrodipicolinate + H2O + H(+)</text>
        <dbReference type="Rhea" id="RHEA:34171"/>
        <dbReference type="ChEBI" id="CHEBI:15361"/>
        <dbReference type="ChEBI" id="CHEBI:15377"/>
        <dbReference type="ChEBI" id="CHEBI:15378"/>
        <dbReference type="ChEBI" id="CHEBI:67139"/>
        <dbReference type="ChEBI" id="CHEBI:537519"/>
        <dbReference type="EC" id="4.3.3.7"/>
    </reaction>
</comment>
<organism evidence="16 17">
    <name type="scientific">Amycolatopsis pretoriensis</name>
    <dbReference type="NCBI Taxonomy" id="218821"/>
    <lineage>
        <taxon>Bacteria</taxon>
        <taxon>Bacillati</taxon>
        <taxon>Actinomycetota</taxon>
        <taxon>Actinomycetes</taxon>
        <taxon>Pseudonocardiales</taxon>
        <taxon>Pseudonocardiaceae</taxon>
        <taxon>Amycolatopsis</taxon>
    </lineage>
</organism>
<comment type="similarity">
    <text evidence="3 12 13">Belongs to the DapA family.</text>
</comment>
<feature type="active site" description="Schiff-base intermediate with substrate" evidence="12 14">
    <location>
        <position position="171"/>
    </location>
</feature>
<evidence type="ECO:0000256" key="6">
    <source>
        <dbReference type="ARBA" id="ARBA00022605"/>
    </source>
</evidence>
<evidence type="ECO:0000256" key="2">
    <source>
        <dbReference type="ARBA" id="ARBA00005120"/>
    </source>
</evidence>
<dbReference type="NCBIfam" id="TIGR00674">
    <property type="entry name" value="dapA"/>
    <property type="match status" value="1"/>
</dbReference>
<comment type="caution">
    <text evidence="12">Was originally thought to be a dihydrodipicolinate synthase (DHDPS), catalyzing the condensation of (S)-aspartate-beta-semialdehyde [(S)-ASA] and pyruvate to dihydrodipicolinate (DHDP). However, it was shown in E.coli that the product of the enzymatic reaction is not dihydrodipicolinate but in fact (4S)-4-hydroxy-2,3,4,5-tetrahydro-(2S)-dipicolinic acid (HTPA), and that the consecutive dehydration reaction leading to DHDP is not spontaneous but catalyzed by DapB.</text>
</comment>
<feature type="site" description="Part of a proton relay during catalysis" evidence="12">
    <location>
        <position position="52"/>
    </location>
</feature>
<dbReference type="STRING" id="218821.SAMN05421837_101925"/>
<feature type="binding site" evidence="12 15">
    <location>
        <position position="213"/>
    </location>
    <ligand>
        <name>pyruvate</name>
        <dbReference type="ChEBI" id="CHEBI:15361"/>
    </ligand>
</feature>
<dbReference type="PIRSF" id="PIRSF001365">
    <property type="entry name" value="DHDPS"/>
    <property type="match status" value="1"/>
</dbReference>
<feature type="binding site" evidence="12 15">
    <location>
        <position position="53"/>
    </location>
    <ligand>
        <name>pyruvate</name>
        <dbReference type="ChEBI" id="CHEBI:15361"/>
    </ligand>
</feature>
<dbReference type="RefSeq" id="WP_086680094.1">
    <property type="nucleotide sequence ID" value="NZ_FNUJ01000001.1"/>
</dbReference>
<keyword evidence="8 12" id="KW-0457">Lysine biosynthesis</keyword>
<evidence type="ECO:0000256" key="7">
    <source>
        <dbReference type="ARBA" id="ARBA00022915"/>
    </source>
</evidence>
<evidence type="ECO:0000256" key="5">
    <source>
        <dbReference type="ARBA" id="ARBA00022490"/>
    </source>
</evidence>
<dbReference type="UniPathway" id="UPA00034">
    <property type="reaction ID" value="UER00017"/>
</dbReference>
<dbReference type="GO" id="GO:0005737">
    <property type="term" value="C:cytoplasm"/>
    <property type="evidence" value="ECO:0007669"/>
    <property type="project" value="UniProtKB-SubCell"/>
</dbReference>
<dbReference type="EMBL" id="FNUJ01000001">
    <property type="protein sequence ID" value="SEF21546.1"/>
    <property type="molecule type" value="Genomic_DNA"/>
</dbReference>
<accession>A0A1H5Q639</accession>
<comment type="function">
    <text evidence="1 12">Catalyzes the condensation of (S)-aspartate-beta-semialdehyde [(S)-ASA] and pyruvate to 4-hydroxy-tetrahydrodipicolinate (HTPA).</text>
</comment>
<comment type="subunit">
    <text evidence="12">Homotetramer; dimer of dimers.</text>
</comment>
<dbReference type="GO" id="GO:0019877">
    <property type="term" value="P:diaminopimelate biosynthetic process"/>
    <property type="evidence" value="ECO:0007669"/>
    <property type="project" value="UniProtKB-UniRule"/>
</dbReference>
<dbReference type="SMART" id="SM01130">
    <property type="entry name" value="DHDPS"/>
    <property type="match status" value="1"/>
</dbReference>
<dbReference type="InterPro" id="IPR020625">
    <property type="entry name" value="Schiff_base-form_aldolases_AS"/>
</dbReference>
<dbReference type="PRINTS" id="PR00146">
    <property type="entry name" value="DHPICSNTHASE"/>
</dbReference>
<comment type="pathway">
    <text evidence="2 12">Amino-acid biosynthesis; L-lysine biosynthesis via DAP pathway; (S)-tetrahydrodipicolinate from L-aspartate: step 3/4.</text>
</comment>
<evidence type="ECO:0000256" key="4">
    <source>
        <dbReference type="ARBA" id="ARBA00012086"/>
    </source>
</evidence>
<dbReference type="HAMAP" id="MF_00418">
    <property type="entry name" value="DapA"/>
    <property type="match status" value="1"/>
</dbReference>
<evidence type="ECO:0000256" key="13">
    <source>
        <dbReference type="PIRNR" id="PIRNR001365"/>
    </source>
</evidence>
<dbReference type="GO" id="GO:0009089">
    <property type="term" value="P:lysine biosynthetic process via diaminopimelate"/>
    <property type="evidence" value="ECO:0007669"/>
    <property type="project" value="UniProtKB-UniRule"/>
</dbReference>
<evidence type="ECO:0000256" key="15">
    <source>
        <dbReference type="PIRSR" id="PIRSR001365-2"/>
    </source>
</evidence>
<evidence type="ECO:0000256" key="9">
    <source>
        <dbReference type="ARBA" id="ARBA00023239"/>
    </source>
</evidence>
<keyword evidence="9 12" id="KW-0456">Lyase</keyword>
<proteinExistence type="inferred from homology"/>
<evidence type="ECO:0000313" key="16">
    <source>
        <dbReference type="EMBL" id="SEF21546.1"/>
    </source>
</evidence>
<evidence type="ECO:0000256" key="8">
    <source>
        <dbReference type="ARBA" id="ARBA00023154"/>
    </source>
</evidence>
<dbReference type="SUPFAM" id="SSF51569">
    <property type="entry name" value="Aldolase"/>
    <property type="match status" value="1"/>
</dbReference>
<evidence type="ECO:0000256" key="14">
    <source>
        <dbReference type="PIRSR" id="PIRSR001365-1"/>
    </source>
</evidence>
<evidence type="ECO:0000256" key="3">
    <source>
        <dbReference type="ARBA" id="ARBA00007592"/>
    </source>
</evidence>
<evidence type="ECO:0000256" key="1">
    <source>
        <dbReference type="ARBA" id="ARBA00003294"/>
    </source>
</evidence>
<evidence type="ECO:0000256" key="12">
    <source>
        <dbReference type="HAMAP-Rule" id="MF_00418"/>
    </source>
</evidence>
<keyword evidence="6 12" id="KW-0028">Amino-acid biosynthesis</keyword>
<dbReference type="EC" id="4.3.3.7" evidence="4 12"/>
<dbReference type="InterPro" id="IPR013785">
    <property type="entry name" value="Aldolase_TIM"/>
</dbReference>
<dbReference type="Gene3D" id="3.20.20.70">
    <property type="entry name" value="Aldolase class I"/>
    <property type="match status" value="1"/>
</dbReference>
<reference evidence="17" key="1">
    <citation type="submission" date="2016-10" db="EMBL/GenBank/DDBJ databases">
        <authorList>
            <person name="Varghese N."/>
            <person name="Submissions S."/>
        </authorList>
    </citation>
    <scope>NUCLEOTIDE SEQUENCE [LARGE SCALE GENOMIC DNA]</scope>
    <source>
        <strain evidence="17">DSM 44654</strain>
    </source>
</reference>